<comment type="subcellular location">
    <subcellularLocation>
        <location evidence="1">Cell membrane</location>
        <topology evidence="1">Multi-pass membrane protein</topology>
    </subcellularLocation>
</comment>
<evidence type="ECO:0000313" key="8">
    <source>
        <dbReference type="EMBL" id="MBK6008544.1"/>
    </source>
</evidence>
<evidence type="ECO:0000256" key="1">
    <source>
        <dbReference type="ARBA" id="ARBA00004651"/>
    </source>
</evidence>
<evidence type="ECO:0000313" key="9">
    <source>
        <dbReference type="Proteomes" id="UP000630528"/>
    </source>
</evidence>
<dbReference type="Pfam" id="PF02743">
    <property type="entry name" value="dCache_1"/>
    <property type="match status" value="1"/>
</dbReference>
<accession>A0A934TW48</accession>
<dbReference type="Gene3D" id="3.30.450.20">
    <property type="entry name" value="PAS domain"/>
    <property type="match status" value="3"/>
</dbReference>
<name>A0A934TW48_9BURK</name>
<feature type="transmembrane region" description="Helical" evidence="6">
    <location>
        <begin position="265"/>
        <end position="288"/>
    </location>
</feature>
<dbReference type="SMART" id="SM00091">
    <property type="entry name" value="PAS"/>
    <property type="match status" value="1"/>
</dbReference>
<keyword evidence="5 6" id="KW-0472">Membrane</keyword>
<dbReference type="Pfam" id="PF00989">
    <property type="entry name" value="PAS"/>
    <property type="match status" value="1"/>
</dbReference>
<feature type="domain" description="PAS" evidence="7">
    <location>
        <begin position="348"/>
        <end position="423"/>
    </location>
</feature>
<dbReference type="InterPro" id="IPR013767">
    <property type="entry name" value="PAS_fold"/>
</dbReference>
<dbReference type="CDD" id="cd18774">
    <property type="entry name" value="PDC2_HK_sensor"/>
    <property type="match status" value="1"/>
</dbReference>
<dbReference type="RefSeq" id="WP_201176002.1">
    <property type="nucleotide sequence ID" value="NZ_JAEPWM010000010.1"/>
</dbReference>
<reference evidence="8" key="2">
    <citation type="submission" date="2021-01" db="EMBL/GenBank/DDBJ databases">
        <authorList>
            <person name="Kang M."/>
        </authorList>
    </citation>
    <scope>NUCLEOTIDE SEQUENCE</scope>
    <source>
        <strain evidence="8">KACC 17527</strain>
    </source>
</reference>
<evidence type="ECO:0000256" key="6">
    <source>
        <dbReference type="SAM" id="Phobius"/>
    </source>
</evidence>
<dbReference type="GO" id="GO:0006355">
    <property type="term" value="P:regulation of DNA-templated transcription"/>
    <property type="evidence" value="ECO:0007669"/>
    <property type="project" value="InterPro"/>
</dbReference>
<dbReference type="NCBIfam" id="TIGR00229">
    <property type="entry name" value="sensory_box"/>
    <property type="match status" value="1"/>
</dbReference>
<dbReference type="GO" id="GO:0005886">
    <property type="term" value="C:plasma membrane"/>
    <property type="evidence" value="ECO:0007669"/>
    <property type="project" value="UniProtKB-SubCell"/>
</dbReference>
<dbReference type="PROSITE" id="PS50112">
    <property type="entry name" value="PAS"/>
    <property type="match status" value="1"/>
</dbReference>
<keyword evidence="2" id="KW-1003">Cell membrane</keyword>
<dbReference type="InterPro" id="IPR035965">
    <property type="entry name" value="PAS-like_dom_sf"/>
</dbReference>
<protein>
    <submittedName>
        <fullName evidence="8">PAS domain S-box protein</fullName>
    </submittedName>
</protein>
<organism evidence="8 9">
    <name type="scientific">Ramlibacter ginsenosidimutans</name>
    <dbReference type="NCBI Taxonomy" id="502333"/>
    <lineage>
        <taxon>Bacteria</taxon>
        <taxon>Pseudomonadati</taxon>
        <taxon>Pseudomonadota</taxon>
        <taxon>Betaproteobacteria</taxon>
        <taxon>Burkholderiales</taxon>
        <taxon>Comamonadaceae</taxon>
        <taxon>Ramlibacter</taxon>
    </lineage>
</organism>
<dbReference type="SUPFAM" id="SSF55785">
    <property type="entry name" value="PYP-like sensor domain (PAS domain)"/>
    <property type="match status" value="1"/>
</dbReference>
<keyword evidence="4 6" id="KW-1133">Transmembrane helix</keyword>
<dbReference type="Proteomes" id="UP000630528">
    <property type="component" value="Unassembled WGS sequence"/>
</dbReference>
<dbReference type="AlphaFoldDB" id="A0A934TW48"/>
<comment type="caution">
    <text evidence="8">The sequence shown here is derived from an EMBL/GenBank/DDBJ whole genome shotgun (WGS) entry which is preliminary data.</text>
</comment>
<gene>
    <name evidence="8" type="ORF">JJB11_20785</name>
</gene>
<dbReference type="InterPro" id="IPR000014">
    <property type="entry name" value="PAS"/>
</dbReference>
<evidence type="ECO:0000256" key="4">
    <source>
        <dbReference type="ARBA" id="ARBA00022989"/>
    </source>
</evidence>
<evidence type="ECO:0000256" key="3">
    <source>
        <dbReference type="ARBA" id="ARBA00022692"/>
    </source>
</evidence>
<sequence>MRPLPTFRQLLAVIILGCVLPITGLALALVAYEYQRERDQVEQTAVGTARALMTDVDDRFEGMQNSLQGLASSPALAVGDLGKLFEEAQVFSRTQRVQGVLLVDANGTELVNTRTPSGQPLSTQPRALLPPAPQRATVLDLFRSPITGQYATGILLPLPQGRTLQVDLDPRWLREVLLRQKLPPSWVAAVLDRSGHIVARTREHERYLGTTARTELLERIAERPEDAVRSVTVDGVPVVSAFSRSDRSGWSVVIGMPREELRAPLLRSTAVLLSGTAAVLLLTLWMAWRLARRLGASMEALGGAVRAAVHHAPLDLSRPAFQEAHQLGQALLHANTVAEDAASAHRRIEQRMRSVLDTSIDGIVVADHNGRIVLFNRAAEAMFRLPEEEAIGMEVEQLLAPGERARHRELREHIGLEEARKMAPNRVVEGLRTDGRSFRAEASISVTQGEDGRLYTAVLRPLPDA</sequence>
<proteinExistence type="predicted"/>
<keyword evidence="9" id="KW-1185">Reference proteome</keyword>
<dbReference type="CDD" id="cd00130">
    <property type="entry name" value="PAS"/>
    <property type="match status" value="1"/>
</dbReference>
<evidence type="ECO:0000256" key="5">
    <source>
        <dbReference type="ARBA" id="ARBA00023136"/>
    </source>
</evidence>
<evidence type="ECO:0000256" key="2">
    <source>
        <dbReference type="ARBA" id="ARBA00022475"/>
    </source>
</evidence>
<keyword evidence="3 6" id="KW-0812">Transmembrane</keyword>
<reference evidence="8" key="1">
    <citation type="journal article" date="2012" name="J. Microbiol. Biotechnol.">
        <title>Ramlibacter ginsenosidimutans sp. nov., with ginsenoside-converting activity.</title>
        <authorList>
            <person name="Wang L."/>
            <person name="An D.S."/>
            <person name="Kim S.G."/>
            <person name="Jin F.X."/>
            <person name="Kim S.C."/>
            <person name="Lee S.T."/>
            <person name="Im W.T."/>
        </authorList>
    </citation>
    <scope>NUCLEOTIDE SEQUENCE</scope>
    <source>
        <strain evidence="8">KACC 17527</strain>
    </source>
</reference>
<dbReference type="EMBL" id="JAEPWM010000010">
    <property type="protein sequence ID" value="MBK6008544.1"/>
    <property type="molecule type" value="Genomic_DNA"/>
</dbReference>
<evidence type="ECO:0000259" key="7">
    <source>
        <dbReference type="PROSITE" id="PS50112"/>
    </source>
</evidence>
<dbReference type="InterPro" id="IPR033479">
    <property type="entry name" value="dCache_1"/>
</dbReference>